<evidence type="ECO:0000313" key="1">
    <source>
        <dbReference type="EMBL" id="CAI9601652.1"/>
    </source>
</evidence>
<accession>A0ABN9FY81</accession>
<dbReference type="Proteomes" id="UP001162483">
    <property type="component" value="Unassembled WGS sequence"/>
</dbReference>
<sequence>MLFLVIFKFPTVPSPYVPTLAGDGTKMTDGGIRRITLPGTPQEGHRVSAGQGK</sequence>
<protein>
    <submittedName>
        <fullName evidence="1">Uncharacterized protein</fullName>
    </submittedName>
</protein>
<organism evidence="1 2">
    <name type="scientific">Staurois parvus</name>
    <dbReference type="NCBI Taxonomy" id="386267"/>
    <lineage>
        <taxon>Eukaryota</taxon>
        <taxon>Metazoa</taxon>
        <taxon>Chordata</taxon>
        <taxon>Craniata</taxon>
        <taxon>Vertebrata</taxon>
        <taxon>Euteleostomi</taxon>
        <taxon>Amphibia</taxon>
        <taxon>Batrachia</taxon>
        <taxon>Anura</taxon>
        <taxon>Neobatrachia</taxon>
        <taxon>Ranoidea</taxon>
        <taxon>Ranidae</taxon>
        <taxon>Staurois</taxon>
    </lineage>
</organism>
<reference evidence="1" key="1">
    <citation type="submission" date="2023-05" db="EMBL/GenBank/DDBJ databases">
        <authorList>
            <person name="Stuckert A."/>
        </authorList>
    </citation>
    <scope>NUCLEOTIDE SEQUENCE</scope>
</reference>
<comment type="caution">
    <text evidence="1">The sequence shown here is derived from an EMBL/GenBank/DDBJ whole genome shotgun (WGS) entry which is preliminary data.</text>
</comment>
<dbReference type="EMBL" id="CATNWA010017591">
    <property type="protein sequence ID" value="CAI9601652.1"/>
    <property type="molecule type" value="Genomic_DNA"/>
</dbReference>
<keyword evidence="2" id="KW-1185">Reference proteome</keyword>
<evidence type="ECO:0000313" key="2">
    <source>
        <dbReference type="Proteomes" id="UP001162483"/>
    </source>
</evidence>
<proteinExistence type="predicted"/>
<gene>
    <name evidence="1" type="ORF">SPARVUS_LOCUS13007642</name>
</gene>
<name>A0ABN9FY81_9NEOB</name>